<dbReference type="GO" id="GO:0008168">
    <property type="term" value="F:methyltransferase activity"/>
    <property type="evidence" value="ECO:0007669"/>
    <property type="project" value="UniProtKB-KW"/>
</dbReference>
<evidence type="ECO:0000256" key="1">
    <source>
        <dbReference type="ARBA" id="ARBA00007137"/>
    </source>
</evidence>
<dbReference type="RefSeq" id="WP_084578089.1">
    <property type="nucleotide sequence ID" value="NZ_CP155572.1"/>
</dbReference>
<dbReference type="EC" id="2.1.1.-" evidence="4"/>
<dbReference type="InterPro" id="IPR038601">
    <property type="entry name" value="MttB-like_sf"/>
</dbReference>
<evidence type="ECO:0000256" key="4">
    <source>
        <dbReference type="PIRNR" id="PIRNR037567"/>
    </source>
</evidence>
<dbReference type="InterPro" id="IPR010426">
    <property type="entry name" value="MTTB_MeTrfase"/>
</dbReference>
<dbReference type="AlphaFoldDB" id="A0A1W2EQ49"/>
<keyword evidence="2 5" id="KW-0489">Methyltransferase</keyword>
<keyword evidence="6" id="KW-1185">Reference proteome</keyword>
<dbReference type="STRING" id="112901.SAMN04488500_12762"/>
<evidence type="ECO:0000256" key="3">
    <source>
        <dbReference type="ARBA" id="ARBA00022679"/>
    </source>
</evidence>
<dbReference type="PIRSF" id="PIRSF037567">
    <property type="entry name" value="MTTB_MeTrfase"/>
    <property type="match status" value="1"/>
</dbReference>
<name>A0A1W2EQ49_9FIRM</name>
<keyword evidence="3 4" id="KW-0808">Transferase</keyword>
<dbReference type="EMBL" id="FWXI01000027">
    <property type="protein sequence ID" value="SMD11810.1"/>
    <property type="molecule type" value="Genomic_DNA"/>
</dbReference>
<dbReference type="GO" id="GO:0015948">
    <property type="term" value="P:methanogenesis"/>
    <property type="evidence" value="ECO:0007669"/>
    <property type="project" value="UniProtKB-UniRule"/>
</dbReference>
<comment type="similarity">
    <text evidence="1 4">Belongs to the trimethylamine methyltransferase family.</text>
</comment>
<evidence type="ECO:0000313" key="5">
    <source>
        <dbReference type="EMBL" id="SMD11810.1"/>
    </source>
</evidence>
<evidence type="ECO:0000313" key="6">
    <source>
        <dbReference type="Proteomes" id="UP000192738"/>
    </source>
</evidence>
<dbReference type="GO" id="GO:0032259">
    <property type="term" value="P:methylation"/>
    <property type="evidence" value="ECO:0007669"/>
    <property type="project" value="UniProtKB-KW"/>
</dbReference>
<proteinExistence type="inferred from homology"/>
<evidence type="ECO:0000256" key="2">
    <source>
        <dbReference type="ARBA" id="ARBA00022603"/>
    </source>
</evidence>
<dbReference type="Gene3D" id="3.20.20.480">
    <property type="entry name" value="Trimethylamine methyltransferase-like"/>
    <property type="match status" value="1"/>
</dbReference>
<gene>
    <name evidence="5" type="ORF">SAMN04488500_12762</name>
</gene>
<protein>
    <recommendedName>
        <fullName evidence="4">Methyltransferase</fullName>
        <ecNumber evidence="4">2.1.1.-</ecNumber>
    </recommendedName>
</protein>
<dbReference type="Pfam" id="PF06253">
    <property type="entry name" value="MTTB"/>
    <property type="match status" value="1"/>
</dbReference>
<dbReference type="Proteomes" id="UP000192738">
    <property type="component" value="Unassembled WGS sequence"/>
</dbReference>
<reference evidence="5 6" key="1">
    <citation type="submission" date="2017-04" db="EMBL/GenBank/DDBJ databases">
        <authorList>
            <person name="Afonso C.L."/>
            <person name="Miller P.J."/>
            <person name="Scott M.A."/>
            <person name="Spackman E."/>
            <person name="Goraichik I."/>
            <person name="Dimitrov K.M."/>
            <person name="Suarez D.L."/>
            <person name="Swayne D.E."/>
        </authorList>
    </citation>
    <scope>NUCLEOTIDE SEQUENCE [LARGE SCALE GENOMIC DNA]</scope>
    <source>
        <strain evidence="5 6">DSM 5090</strain>
    </source>
</reference>
<sequence>MKLDCMDEELRQIHEASMQVLEKTGMKFHHPEIIELLQQKGIKVCGQTAYFTREQIIEWVSKAPSTFTLYARNPQYDIVVGGDNVECCPGSGSPAISDSDGSKRSSLMTDYVNFLKLYHQSDLYKVNGGFVVQPTDITSKHCISLMLYATILYSDKGIITATGGVEEVQALMDILAIVFGQEEWAQKPRAITIVNTNTPLQFDKNMLETMMVFVKHAQPVIIAAASMAGTTAPITLAGTIALTNAEVLAGIAVTQMLSEGAPVVYGSQTTTSDMRTGCIAIGSPEGALCYEYAARLAKAYGLPCRGGGSLTDSKSLSVQAGYESMLTHLATHRARMNLIFQSAGIMDGYSSMSYEKFVVDLEIIRMVKRYLEGVKVNPTTLAVDVIHEVGIAGHFLTAEHTMKHCRKEPFIPEISLRGTVMGDPSEALLEKIRNKKEKMLTTYQRPEFSPEIQQQLVDYLVTKGFDAKYIESLQHME</sequence>
<organism evidence="5 6">
    <name type="scientific">Sporomusa malonica</name>
    <dbReference type="NCBI Taxonomy" id="112901"/>
    <lineage>
        <taxon>Bacteria</taxon>
        <taxon>Bacillati</taxon>
        <taxon>Bacillota</taxon>
        <taxon>Negativicutes</taxon>
        <taxon>Selenomonadales</taxon>
        <taxon>Sporomusaceae</taxon>
        <taxon>Sporomusa</taxon>
    </lineage>
</organism>
<accession>A0A1W2EQ49</accession>
<dbReference type="OrthoDB" id="5418352at2"/>